<dbReference type="VEuPathDB" id="AmoebaDB:NAEGRDRAFT_75252"/>
<keyword evidence="4 6" id="KW-1133">Transmembrane helix</keyword>
<dbReference type="EMBL" id="GG738922">
    <property type="protein sequence ID" value="EFC37105.1"/>
    <property type="molecule type" value="Genomic_DNA"/>
</dbReference>
<evidence type="ECO:0000256" key="5">
    <source>
        <dbReference type="ARBA" id="ARBA00023136"/>
    </source>
</evidence>
<dbReference type="OrthoDB" id="10262359at2759"/>
<dbReference type="Pfam" id="PF05154">
    <property type="entry name" value="TM2"/>
    <property type="match status" value="1"/>
</dbReference>
<dbReference type="InterPro" id="IPR050932">
    <property type="entry name" value="TM2D1-3-like"/>
</dbReference>
<reference evidence="8 9" key="1">
    <citation type="journal article" date="2010" name="Cell">
        <title>The genome of Naegleria gruberi illuminates early eukaryotic versatility.</title>
        <authorList>
            <person name="Fritz-Laylin L.K."/>
            <person name="Prochnik S.E."/>
            <person name="Ginger M.L."/>
            <person name="Dacks J.B."/>
            <person name="Carpenter M.L."/>
            <person name="Field M.C."/>
            <person name="Kuo A."/>
            <person name="Paredez A."/>
            <person name="Chapman J."/>
            <person name="Pham J."/>
            <person name="Shu S."/>
            <person name="Neupane R."/>
            <person name="Cipriano M."/>
            <person name="Mancuso J."/>
            <person name="Tu H."/>
            <person name="Salamov A."/>
            <person name="Lindquist E."/>
            <person name="Shapiro H."/>
            <person name="Lucas S."/>
            <person name="Grigoriev I.V."/>
            <person name="Cande W.Z."/>
            <person name="Fulton C."/>
            <person name="Rokhsar D.S."/>
            <person name="Dawson S.C."/>
        </authorList>
    </citation>
    <scope>NUCLEOTIDE SEQUENCE [LARGE SCALE GENOMIC DNA]</scope>
    <source>
        <strain evidence="8 9">NEG-M</strain>
    </source>
</reference>
<evidence type="ECO:0000313" key="9">
    <source>
        <dbReference type="Proteomes" id="UP000006671"/>
    </source>
</evidence>
<gene>
    <name evidence="8" type="ORF">NAEGRDRAFT_75252</name>
</gene>
<accession>D2W1K4</accession>
<dbReference type="OMA" id="GKSMCIT"/>
<dbReference type="InParanoid" id="D2W1K4"/>
<sequence length="120" mass="13373">MREQGVAYLLWLGCCIGLFGLHRFYLDSFILGIVWLVTGGLFGIGQLVDLILIPGMVDGCNLKYNNQKQVVITTTAQPVMAQQPVYVQQPVIVQQPIVGYVPPQAYVQQTVQTTTVQQQY</sequence>
<evidence type="ECO:0000256" key="1">
    <source>
        <dbReference type="ARBA" id="ARBA00004141"/>
    </source>
</evidence>
<keyword evidence="9" id="KW-1185">Reference proteome</keyword>
<keyword evidence="3 6" id="KW-0812">Transmembrane</keyword>
<feature type="domain" description="TM2" evidence="7">
    <location>
        <begin position="4"/>
        <end position="51"/>
    </location>
</feature>
<protein>
    <submittedName>
        <fullName evidence="8">Predicted protein</fullName>
    </submittedName>
</protein>
<keyword evidence="5 6" id="KW-0472">Membrane</keyword>
<dbReference type="RefSeq" id="XP_002669849.1">
    <property type="nucleotide sequence ID" value="XM_002669803.1"/>
</dbReference>
<dbReference type="AlphaFoldDB" id="D2W1K4"/>
<dbReference type="PANTHER" id="PTHR21016">
    <property type="entry name" value="BETA-AMYLOID BINDING PROTEIN-RELATED"/>
    <property type="match status" value="1"/>
</dbReference>
<evidence type="ECO:0000313" key="8">
    <source>
        <dbReference type="EMBL" id="EFC37105.1"/>
    </source>
</evidence>
<evidence type="ECO:0000259" key="7">
    <source>
        <dbReference type="Pfam" id="PF05154"/>
    </source>
</evidence>
<feature type="transmembrane region" description="Helical" evidence="6">
    <location>
        <begin position="7"/>
        <end position="26"/>
    </location>
</feature>
<comment type="similarity">
    <text evidence="2">Belongs to the TM2 family.</text>
</comment>
<organism evidence="9">
    <name type="scientific">Naegleria gruberi</name>
    <name type="common">Amoeba</name>
    <dbReference type="NCBI Taxonomy" id="5762"/>
    <lineage>
        <taxon>Eukaryota</taxon>
        <taxon>Discoba</taxon>
        <taxon>Heterolobosea</taxon>
        <taxon>Tetramitia</taxon>
        <taxon>Eutetramitia</taxon>
        <taxon>Vahlkampfiidae</taxon>
        <taxon>Naegleria</taxon>
    </lineage>
</organism>
<evidence type="ECO:0000256" key="2">
    <source>
        <dbReference type="ARBA" id="ARBA00008284"/>
    </source>
</evidence>
<dbReference type="InterPro" id="IPR007829">
    <property type="entry name" value="TM2"/>
</dbReference>
<dbReference type="GO" id="GO:0016020">
    <property type="term" value="C:membrane"/>
    <property type="evidence" value="ECO:0007669"/>
    <property type="project" value="UniProtKB-SubCell"/>
</dbReference>
<name>D2W1K4_NAEGR</name>
<evidence type="ECO:0000256" key="3">
    <source>
        <dbReference type="ARBA" id="ARBA00022692"/>
    </source>
</evidence>
<proteinExistence type="inferred from homology"/>
<evidence type="ECO:0000256" key="4">
    <source>
        <dbReference type="ARBA" id="ARBA00022989"/>
    </source>
</evidence>
<evidence type="ECO:0000256" key="6">
    <source>
        <dbReference type="SAM" id="Phobius"/>
    </source>
</evidence>
<dbReference type="PANTHER" id="PTHR21016:SF25">
    <property type="entry name" value="TM2 DOMAIN-CONTAINING PROTEIN DDB_G0277895-RELATED"/>
    <property type="match status" value="1"/>
</dbReference>
<feature type="transmembrane region" description="Helical" evidence="6">
    <location>
        <begin position="32"/>
        <end position="53"/>
    </location>
</feature>
<comment type="subcellular location">
    <subcellularLocation>
        <location evidence="1">Membrane</location>
        <topology evidence="1">Multi-pass membrane protein</topology>
    </subcellularLocation>
</comment>
<dbReference type="KEGG" id="ngr:NAEGRDRAFT_75252"/>
<dbReference type="GeneID" id="8857131"/>
<dbReference type="Proteomes" id="UP000006671">
    <property type="component" value="Unassembled WGS sequence"/>
</dbReference>